<gene>
    <name evidence="3" type="ORF">POVCU2_0026380</name>
</gene>
<feature type="region of interest" description="Disordered" evidence="1">
    <location>
        <begin position="250"/>
        <end position="306"/>
    </location>
</feature>
<dbReference type="EMBL" id="FLQU01000362">
    <property type="protein sequence ID" value="SBS84492.1"/>
    <property type="molecule type" value="Genomic_DNA"/>
</dbReference>
<feature type="compositionally biased region" description="Basic and acidic residues" evidence="1">
    <location>
        <begin position="858"/>
        <end position="883"/>
    </location>
</feature>
<dbReference type="Gene3D" id="2.130.10.10">
    <property type="entry name" value="YVTN repeat-like/Quinoprotein amine dehydrogenase"/>
    <property type="match status" value="2"/>
</dbReference>
<dbReference type="SUPFAM" id="SSF141571">
    <property type="entry name" value="Pentapeptide repeat-like"/>
    <property type="match status" value="1"/>
</dbReference>
<feature type="region of interest" description="Disordered" evidence="1">
    <location>
        <begin position="1744"/>
        <end position="1805"/>
    </location>
</feature>
<sequence length="2416" mass="279276">MSQRVTPKLGETDAKGFRIGKSGIGRVEVSAVVGLDRSHYDSSGCDSSGCDSSGCDSSGCDSSGCDSSDCDSSGCDSSDCDSSGCDSSGCDSSDCIEELRRASEVDHCESCNLLREGSIEYILIKNKDLYIYQFNTRMKKSYLIYETKLNGPVIKLVILRNIFINRKRKQLSGILLIYTNFQFIIYKYRKSLNSLVAVLSHKFSEDVKFQSLFYSLPFDVNYTHRFSNRKKDTMRHHSSYILNIPIGKKRKGEKSTKWKAKGKRKRRRRRKVVRIRNGLSGRNTRGNNGKNFLGGKESSKGDVSPGEFMQEGAARVKQFLNKHPSIFKKKLKSRKSTDFCEFHISFSHDFKTVYTFFYTTRGRKKGEPSDGETNAEINTTYFSRDLRLQSVSTVDLQSIYKNFIFIKKLFFHGSNAHVLLQNEPVNIGHTKLEEAGLKLLIMSLEKLKFEVVNLITELPNDLVDVISVKNLLICLCYDYVYILNRSSYNKVIYLFNKSSYMNNTFHQVKYSSLFYDYTHLNTKFKIHTYMIHKKNNIYILNRNYIIEGKMSKDTNDLVNLVRWKKIYTFKSTFGKASTFISKKNLHFVCCYNGICGKSDIDVLVMTGRKKLRASSLRRKKIKRKITHVEEPLQVKKVKKEHEPGKDPPRMNTIVPINRVDTTERRNNIRRNDNFLFYLLTYLNQNTHINEHTKDLNSEKYDLLFKKYKKKIKIIESTFSRINAQGTIELVAPLFVLRGKKTHCKKKKEKGDGRDSNTNNTTYMSVLDRIRVKGVLMDMCKMGEETKPVNMSTYLVLFGRKERSTLQSVFFQIPTLPKLTISLTSNSIRSICATEHAKKSNSAAVLGSQLQYLLINQEKGKSDDGQGEVEKSDSGEEEVLKSENGEDMFLSERKKKQNVLLCIRDVSFLQEKKAQTYCTHYEKSKRRIDLLLREFSERIRRTGGEPFDDNLSDVNYSDDEEYCVGENGGKGEGENGGENEAMSKDGEPYRIPGNRYEKVIYTFKRESEEEDTFQRGEFAWTGSETVDRCQQFFKNFPFVYFSQRDVDIYVNNVYLPHVLLRGKQPNGGVSSNCGVRSNSRNALPNRGVEGVPFSLRREVQSAKHILKGKFLNFFLAEGKEERRTSINLEECSLALLKFKGVLIQVCKNKINYFYSENTYILLKKMDVSDNITSCKLVNSRYIILMHENDKCSVLCINNEVVEKMVSKIKEICSLYNICTLHCLAHGYKGERIDIENFALFLRTNIFQSCSNSIDYASEREHLLSMFKIRNLSTFCAFLKREKIDTENIVTMYEQLSDVRSISVIAEDGHSFILILNKTKNNFTILHLESMEIIFESNFLLNVPKYIYNCVQKNEKKKRENYQKMGKEKTYFLNMYRHEEIINLLFFKLDMDYIITLFITGRPILIYKTFPCTNNGSSKLNTIGNLSRLKFKIIIHKFVQPVLSNVHFEEEGGNKWENAVITSRNGNELNCGYFVFIDEKKDMYCSEQNTKKLKKRKKKSEQCMNKHEKARKKKKKKKITKSCIIVYPYIDIQKVLVTGLRDDRVQPFREKLAKSYDTNFPPLLLSNYRGKLFIHSLDRGSTNGENYYEPSSSLVSDRTIARGDFCSKRFRIARGVFTNREFPLKGIIKIGKNDFLTFSKKNLHIFSIRHRGYNYVDLCDEDQVELKRGIADAVSGNSSLATKCLYSDENYVKSGNGIFFLKTHNSVNLAFNDDFISKTFLEHPHMFKICTSSCEYILRKRGPKERSTCAGKNEKKSEKKIGEKSEEKIGEKSEEKSEEKIGEKSEEKSEEKIGEKSEEKSEEKGMDQCVDHVENPCAEQGGHRSDAHRGDARKRNVELPSRETVGRLICVIVGIKYDEYYCMKKLLKKRMGLQKDELKTSTLYASEEVQCVPNVSLEDCINNQYTHKMKRFISSNVEDVNTLKDEKEIRRNNKLIMSVKTHAKYYKLLLFHENSKNVYGYYIFEHSEEIQCISFGFLNDREYIYVGTSLNISERIETQGNIYILDFSNVFARYDEGTFAEHVRRGLQTERLHIVGKKNVHPGARLSDRGDVRAEVTSAVISEEVNEGDVDDRSVGGVNVEGREKRGKLTVYMKNTYNSTVTQVHPFYFYSDVSSGGSKNEHTQRSGSEEKRIGGRYTINWGNPRVRSRDSGFHCNVLHSLNSKIFIHEVSDNHFTKGAFIDNNFYISDIKIVRNLIIIADLYKGIYINMYNYEQQYDSRSIICISKNPCPSNLNILCCHYIILNSRMSIIAMDVYNNFLVFSHKNYEDMDTLYIFNYFNFNRRIVKFVSVLHPNEKSNSVLSISNDGTVHFFHPMENNKFLFYKEIYRIVKRHLFPTLALSLHTDLKPDVFVQSIVLNRHKKAGSVLTKNVLFDDLLRQLPFYSCEVLYDLFCRKANLLHHITIGDFLNELHALSGR</sequence>
<dbReference type="GO" id="GO:0003676">
    <property type="term" value="F:nucleic acid binding"/>
    <property type="evidence" value="ECO:0007669"/>
    <property type="project" value="InterPro"/>
</dbReference>
<dbReference type="Proteomes" id="UP000078560">
    <property type="component" value="Unassembled WGS sequence"/>
</dbReference>
<reference evidence="4" key="1">
    <citation type="submission" date="2016-05" db="EMBL/GenBank/DDBJ databases">
        <authorList>
            <person name="Naeem Raeece"/>
        </authorList>
    </citation>
    <scope>NUCLEOTIDE SEQUENCE [LARGE SCALE GENOMIC DNA]</scope>
</reference>
<feature type="region of interest" description="Disordered" evidence="1">
    <location>
        <begin position="965"/>
        <end position="988"/>
    </location>
</feature>
<feature type="region of interest" description="Disordered" evidence="1">
    <location>
        <begin position="858"/>
        <end position="885"/>
    </location>
</feature>
<dbReference type="Gene3D" id="2.160.20.80">
    <property type="entry name" value="E3 ubiquitin-protein ligase SopA"/>
    <property type="match status" value="1"/>
</dbReference>
<organism evidence="3 4">
    <name type="scientific">Plasmodium ovale curtisi</name>
    <dbReference type="NCBI Taxonomy" id="864141"/>
    <lineage>
        <taxon>Eukaryota</taxon>
        <taxon>Sar</taxon>
        <taxon>Alveolata</taxon>
        <taxon>Apicomplexa</taxon>
        <taxon>Aconoidasida</taxon>
        <taxon>Haemosporida</taxon>
        <taxon>Plasmodiidae</taxon>
        <taxon>Plasmodium</taxon>
        <taxon>Plasmodium (Plasmodium)</taxon>
    </lineage>
</organism>
<evidence type="ECO:0000256" key="1">
    <source>
        <dbReference type="SAM" id="MobiDB-lite"/>
    </source>
</evidence>
<accession>A0A1A8VXQ6</accession>
<feature type="compositionally biased region" description="Polar residues" evidence="1">
    <location>
        <begin position="280"/>
        <end position="290"/>
    </location>
</feature>
<evidence type="ECO:0000259" key="2">
    <source>
        <dbReference type="Pfam" id="PF03178"/>
    </source>
</evidence>
<dbReference type="GO" id="GO:0005634">
    <property type="term" value="C:nucleus"/>
    <property type="evidence" value="ECO:0007669"/>
    <property type="project" value="InterPro"/>
</dbReference>
<proteinExistence type="predicted"/>
<evidence type="ECO:0000313" key="3">
    <source>
        <dbReference type="EMBL" id="SBS84492.1"/>
    </source>
</evidence>
<name>A0A1A8VXQ6_PLAOA</name>
<feature type="domain" description="RSE1/DDB1/CPSF1 C-terminal" evidence="2">
    <location>
        <begin position="2154"/>
        <end position="2323"/>
    </location>
</feature>
<feature type="compositionally biased region" description="Gly residues" evidence="1">
    <location>
        <begin position="965"/>
        <end position="975"/>
    </location>
</feature>
<feature type="compositionally biased region" description="Basic residues" evidence="1">
    <location>
        <begin position="250"/>
        <end position="274"/>
    </location>
</feature>
<dbReference type="Pfam" id="PF03178">
    <property type="entry name" value="CPSF_A"/>
    <property type="match status" value="1"/>
</dbReference>
<evidence type="ECO:0000313" key="4">
    <source>
        <dbReference type="Proteomes" id="UP000078560"/>
    </source>
</evidence>
<protein>
    <recommendedName>
        <fullName evidence="2">RSE1/DDB1/CPSF1 C-terminal domain-containing protein</fullName>
    </recommendedName>
</protein>
<dbReference type="InterPro" id="IPR015943">
    <property type="entry name" value="WD40/YVTN_repeat-like_dom_sf"/>
</dbReference>
<dbReference type="InterPro" id="IPR004871">
    <property type="entry name" value="RSE1/DDB1/CPSF1_C"/>
</dbReference>